<evidence type="ECO:0008006" key="3">
    <source>
        <dbReference type="Google" id="ProtNLM"/>
    </source>
</evidence>
<dbReference type="PANTHER" id="PTHR18895">
    <property type="entry name" value="HEMK METHYLTRANSFERASE"/>
    <property type="match status" value="1"/>
</dbReference>
<name>A0A7H8R1P8_TALRU</name>
<dbReference type="InterPro" id="IPR002052">
    <property type="entry name" value="DNA_methylase_N6_adenine_CS"/>
</dbReference>
<dbReference type="Proteomes" id="UP000509510">
    <property type="component" value="Chromosome IV"/>
</dbReference>
<dbReference type="SUPFAM" id="SSF53335">
    <property type="entry name" value="S-adenosyl-L-methionine-dependent methyltransferases"/>
    <property type="match status" value="1"/>
</dbReference>
<organism evidence="1 2">
    <name type="scientific">Talaromyces rugulosus</name>
    <name type="common">Penicillium rugulosum</name>
    <dbReference type="NCBI Taxonomy" id="121627"/>
    <lineage>
        <taxon>Eukaryota</taxon>
        <taxon>Fungi</taxon>
        <taxon>Dikarya</taxon>
        <taxon>Ascomycota</taxon>
        <taxon>Pezizomycotina</taxon>
        <taxon>Eurotiomycetes</taxon>
        <taxon>Eurotiomycetidae</taxon>
        <taxon>Eurotiales</taxon>
        <taxon>Trichocomaceae</taxon>
        <taxon>Talaromyces</taxon>
        <taxon>Talaromyces sect. Islandici</taxon>
    </lineage>
</organism>
<dbReference type="KEGG" id="trg:TRUGW13939_07270"/>
<dbReference type="InterPro" id="IPR050320">
    <property type="entry name" value="N5-glutamine_MTase"/>
</dbReference>
<dbReference type="PROSITE" id="PS00092">
    <property type="entry name" value="N6_MTASE"/>
    <property type="match status" value="1"/>
</dbReference>
<dbReference type="GO" id="GO:0032259">
    <property type="term" value="P:methylation"/>
    <property type="evidence" value="ECO:0007669"/>
    <property type="project" value="InterPro"/>
</dbReference>
<protein>
    <recommendedName>
        <fullName evidence="3">Methyltransferase domain-containing protein</fullName>
    </recommendedName>
</protein>
<dbReference type="OrthoDB" id="269872at2759"/>
<dbReference type="RefSeq" id="XP_035346304.1">
    <property type="nucleotide sequence ID" value="XM_035490411.1"/>
</dbReference>
<evidence type="ECO:0000313" key="2">
    <source>
        <dbReference type="Proteomes" id="UP000509510"/>
    </source>
</evidence>
<dbReference type="Gene3D" id="3.40.50.150">
    <property type="entry name" value="Vaccinia Virus protein VP39"/>
    <property type="match status" value="1"/>
</dbReference>
<proteinExistence type="predicted"/>
<dbReference type="InterPro" id="IPR029063">
    <property type="entry name" value="SAM-dependent_MTases_sf"/>
</dbReference>
<dbReference type="PANTHER" id="PTHR18895:SF74">
    <property type="entry name" value="MTRF1L RELEASE FACTOR GLUTAMINE METHYLTRANSFERASE"/>
    <property type="match status" value="1"/>
</dbReference>
<dbReference type="GeneID" id="55994763"/>
<gene>
    <name evidence="1" type="ORF">TRUGW13939_07270</name>
</gene>
<dbReference type="CDD" id="cd02440">
    <property type="entry name" value="AdoMet_MTases"/>
    <property type="match status" value="1"/>
</dbReference>
<dbReference type="GO" id="GO:0005739">
    <property type="term" value="C:mitochondrion"/>
    <property type="evidence" value="ECO:0007669"/>
    <property type="project" value="TreeGrafter"/>
</dbReference>
<dbReference type="EMBL" id="CP055901">
    <property type="protein sequence ID" value="QKX60127.1"/>
    <property type="molecule type" value="Genomic_DNA"/>
</dbReference>
<reference evidence="2" key="1">
    <citation type="submission" date="2020-06" db="EMBL/GenBank/DDBJ databases">
        <title>A chromosome-scale genome assembly of Talaromyces rugulosus W13939.</title>
        <authorList>
            <person name="Wang B."/>
            <person name="Guo L."/>
            <person name="Ye K."/>
            <person name="Wang L."/>
        </authorList>
    </citation>
    <scope>NUCLEOTIDE SEQUENCE [LARGE SCALE GENOMIC DNA]</scope>
    <source>
        <strain evidence="2">W13939</strain>
    </source>
</reference>
<dbReference type="GO" id="GO:0008168">
    <property type="term" value="F:methyltransferase activity"/>
    <property type="evidence" value="ECO:0007669"/>
    <property type="project" value="InterPro"/>
</dbReference>
<accession>A0A7H8R1P8</accession>
<evidence type="ECO:0000313" key="1">
    <source>
        <dbReference type="EMBL" id="QKX60127.1"/>
    </source>
</evidence>
<sequence length="366" mass="40756">MPRIPTSLILKSYRENPLLPSLLKECRTLESARNELRWLREGAIKASKNNNNASPIEARLSWQLALRKMCALRSRGRPLQYILGDQPFGELEILCEKGVLIPRVETELYTIHAKDLILEGLNAKRLDSKTLRILDVCSGSGCISLLLHSLLAPHVGNLTIAGLDVSPQALNLALKNKTHNIDGGLLAPRAETEITFRRFDIFDELDTPGGLLSINNAPNRASTDTTTLTRGQSTWDVLISNPPYISPSDLIGGKTSRSVRKYEPMQALVPPVIKDRSLWEESLGLKNVPREDVFYPRLLYLARKLDVKLVVFECGDVAQAQRIVDMARVIFAKSEGNENLSIYIWSGYDTSSDCDDGARAVVVKRV</sequence>
<keyword evidence="2" id="KW-1185">Reference proteome</keyword>
<dbReference type="GO" id="GO:0003676">
    <property type="term" value="F:nucleic acid binding"/>
    <property type="evidence" value="ECO:0007669"/>
    <property type="project" value="InterPro"/>
</dbReference>
<dbReference type="AlphaFoldDB" id="A0A7H8R1P8"/>
<dbReference type="Gene3D" id="1.10.8.10">
    <property type="entry name" value="DNA helicase RuvA subunit, C-terminal domain"/>
    <property type="match status" value="1"/>
</dbReference>